<dbReference type="Proteomes" id="UP000195331">
    <property type="component" value="Chromosome"/>
</dbReference>
<proteinExistence type="predicted"/>
<reference evidence="2 3" key="1">
    <citation type="submission" date="2017-04" db="EMBL/GenBank/DDBJ databases">
        <title>Whole Genome Sequence of 1,4-Dioxane Degrading Bacterium Mycobacterium dioxanotrophicus PH-06.</title>
        <authorList>
            <person name="He Y."/>
        </authorList>
    </citation>
    <scope>NUCLEOTIDE SEQUENCE [LARGE SCALE GENOMIC DNA]</scope>
    <source>
        <strain evidence="2 3">PH-06</strain>
    </source>
</reference>
<name>A0A1Y0CCW2_9MYCO</name>
<evidence type="ECO:0000259" key="1">
    <source>
        <dbReference type="Pfam" id="PF12770"/>
    </source>
</evidence>
<gene>
    <name evidence="2" type="ORF">BTO20_33875</name>
</gene>
<dbReference type="AlphaFoldDB" id="A0A1Y0CCW2"/>
<protein>
    <recommendedName>
        <fullName evidence="1">CHAT domain-containing protein</fullName>
    </recommendedName>
</protein>
<dbReference type="OrthoDB" id="9761935at2"/>
<dbReference type="RefSeq" id="WP_087080592.1">
    <property type="nucleotide sequence ID" value="NZ_CP020809.1"/>
</dbReference>
<dbReference type="Pfam" id="PF12770">
    <property type="entry name" value="CHAT"/>
    <property type="match status" value="1"/>
</dbReference>
<feature type="domain" description="CHAT" evidence="1">
    <location>
        <begin position="542"/>
        <end position="814"/>
    </location>
</feature>
<organism evidence="2 3">
    <name type="scientific">Mycobacterium dioxanotrophicus</name>
    <dbReference type="NCBI Taxonomy" id="482462"/>
    <lineage>
        <taxon>Bacteria</taxon>
        <taxon>Bacillati</taxon>
        <taxon>Actinomycetota</taxon>
        <taxon>Actinomycetes</taxon>
        <taxon>Mycobacteriales</taxon>
        <taxon>Mycobacteriaceae</taxon>
        <taxon>Mycobacterium</taxon>
    </lineage>
</organism>
<keyword evidence="3" id="KW-1185">Reference proteome</keyword>
<sequence length="836" mass="90322">MSCSPDPRLDDLLTVAERSYEALRAHIESLPPAVGRELAELAADYGQEVAHNADRMAEAPLILRVAGLLCLHSGEMAAAINCNLIACEVDKVLAEEPEAYEAVRLSCESLGELARSIAQPKLVFDALATAADAAYFQAGAYQQRGERDSYHTVLRQALAACVRAVEFVEAATAFRLRVFVSLITQTVVEAMGALGWFEGHDEVEVREQLRTLALAIETYVPNDFSISGDPAISAESAARLARLSYEYGSPDHGRGRLLASRTDDDTDSMAPLERLCAQYALERTAQRSADQLHALRRDAWFAIDCARDAALSRAARVHTAQRLDALLSEMILDEFRLLVGRDVDDCFTALEANKSRILLDELDGNTVTVDDAATAKGLLAKESQLLHLAAQGAGKGWGEQSLVSRLPIGGLDSSPDKIDVQGINELDEVYRRHRAGFVGSAGISTLPEIMDSLQPGEGLLHLHIPYDPLDPAGDLVILLITCEGALPIHRALPDRLTPDDDLRAMRMQVDGKQPVDVSPVGQAITLARLAIREGHDDEAASYLRPLYDILLGPLADYGRTPDTFSRLIIVPHGPLHAVPFAALQAEDGRFVAQMVAHTVAPSASVWHRLRKRPAATVSSFAGFADPRLGSRWAALPDARREVTEIAGLLSALAVQTHTGAEATETRFRELAPAQSILHLATHGEFPQEDAIDLHRALLTPADGHDGRLHAEEVRGMDLSGTALATLSICDGGLARFGPGDEQFGLISAFLAAGARNVLGPLWEVDDVRTARLMVEFYRHLLDLGPAGALQKASTAFMMAGEQIRDWAGFAVFGDGQPFSAVGSGSDHRRLAAEMRV</sequence>
<evidence type="ECO:0000313" key="3">
    <source>
        <dbReference type="Proteomes" id="UP000195331"/>
    </source>
</evidence>
<evidence type="ECO:0000313" key="2">
    <source>
        <dbReference type="EMBL" id="ART72887.1"/>
    </source>
</evidence>
<accession>A0A1Y0CCW2</accession>
<dbReference type="KEGG" id="mdx:BTO20_33875"/>
<dbReference type="InterPro" id="IPR024983">
    <property type="entry name" value="CHAT_dom"/>
</dbReference>
<dbReference type="EMBL" id="CP020809">
    <property type="protein sequence ID" value="ART72887.1"/>
    <property type="molecule type" value="Genomic_DNA"/>
</dbReference>